<comment type="caution">
    <text evidence="4">The sequence shown here is derived from an EMBL/GenBank/DDBJ whole genome shotgun (WGS) entry which is preliminary data.</text>
</comment>
<proteinExistence type="predicted"/>
<dbReference type="Proteomes" id="UP000623301">
    <property type="component" value="Unassembled WGS sequence"/>
</dbReference>
<accession>A0ABS0WPR6</accession>
<keyword evidence="2" id="KW-0732">Signal</keyword>
<evidence type="ECO:0000313" key="4">
    <source>
        <dbReference type="EMBL" id="MBJ2173975.1"/>
    </source>
</evidence>
<evidence type="ECO:0000256" key="1">
    <source>
        <dbReference type="SAM" id="MobiDB-lite"/>
    </source>
</evidence>
<organism evidence="4 5">
    <name type="scientific">Aureibaculum flavum</name>
    <dbReference type="NCBI Taxonomy" id="2795986"/>
    <lineage>
        <taxon>Bacteria</taxon>
        <taxon>Pseudomonadati</taxon>
        <taxon>Bacteroidota</taxon>
        <taxon>Flavobacteriia</taxon>
        <taxon>Flavobacteriales</taxon>
        <taxon>Flavobacteriaceae</taxon>
        <taxon>Aureibaculum</taxon>
    </lineage>
</organism>
<dbReference type="EMBL" id="JAEHFJ010000003">
    <property type="protein sequence ID" value="MBJ2173975.1"/>
    <property type="molecule type" value="Genomic_DNA"/>
</dbReference>
<reference evidence="4 5" key="1">
    <citation type="submission" date="2020-12" db="EMBL/GenBank/DDBJ databases">
        <title>Aureibaculum luteum sp. nov. and Aureibaculum flavum sp. nov., novel members of the family Flavobacteriaceae isolated from Antarctic intertidal sediments.</title>
        <authorList>
            <person name="He X."/>
            <person name="Zhang X."/>
        </authorList>
    </citation>
    <scope>NUCLEOTIDE SEQUENCE [LARGE SCALE GENOMIC DNA]</scope>
    <source>
        <strain evidence="4 5">A20</strain>
    </source>
</reference>
<gene>
    <name evidence="4" type="ORF">JBL43_06985</name>
</gene>
<sequence>MKSIKTLTLLLTFFIISTNSEAQFWKKLGKKVEEAAKETVNRKAEEKASEKTEQAIDSLFNVDKKIKRKKKKKNQNPNSTNESEEASVNENILEDYLQQDEDIDLPESYSFDWKYVMKIESEATKKKQKEIGDMNFTYLLSTQSTAFATQFDMGNKGKGMSNTLMVMDLTAGINFTLMEINGEKVIQKMPSMANMSSENNETENNLDNTTIKKIGTKVILGYTCQGFEIQLEEGISRVYINPNAPVSFNHSGDSKFAPKGFKQEWLNEFKNGLMMEMTFTSSNKPKNNMKMTCIELVKEPTTIYLNEYKSLMEMGRE</sequence>
<evidence type="ECO:0000259" key="3">
    <source>
        <dbReference type="Pfam" id="PF14371"/>
    </source>
</evidence>
<dbReference type="InterPro" id="IPR025524">
    <property type="entry name" value="DUF4412"/>
</dbReference>
<dbReference type="RefSeq" id="WP_198840740.1">
    <property type="nucleotide sequence ID" value="NZ_JAEHFJ010000003.1"/>
</dbReference>
<dbReference type="Pfam" id="PF14371">
    <property type="entry name" value="DUF4412"/>
    <property type="match status" value="1"/>
</dbReference>
<feature type="domain" description="DUF4412" evidence="3">
    <location>
        <begin position="131"/>
        <end position="239"/>
    </location>
</feature>
<feature type="chain" id="PRO_5046148340" evidence="2">
    <location>
        <begin position="23"/>
        <end position="317"/>
    </location>
</feature>
<feature type="signal peptide" evidence="2">
    <location>
        <begin position="1"/>
        <end position="22"/>
    </location>
</feature>
<keyword evidence="5" id="KW-1185">Reference proteome</keyword>
<name>A0ABS0WPR6_9FLAO</name>
<evidence type="ECO:0000313" key="5">
    <source>
        <dbReference type="Proteomes" id="UP000623301"/>
    </source>
</evidence>
<feature type="region of interest" description="Disordered" evidence="1">
    <location>
        <begin position="67"/>
        <end position="88"/>
    </location>
</feature>
<evidence type="ECO:0000256" key="2">
    <source>
        <dbReference type="SAM" id="SignalP"/>
    </source>
</evidence>
<protein>
    <submittedName>
        <fullName evidence="4">DUF4412 domain-containing protein</fullName>
    </submittedName>
</protein>